<dbReference type="RefSeq" id="WP_253774463.1">
    <property type="nucleotide sequence ID" value="NZ_BAAAVE010000021.1"/>
</dbReference>
<feature type="transmembrane region" description="Helical" evidence="1">
    <location>
        <begin position="207"/>
        <end position="240"/>
    </location>
</feature>
<organism evidence="2 3">
    <name type="scientific">Nonomuraea roseoviolacea subsp. carminata</name>
    <dbReference type="NCBI Taxonomy" id="160689"/>
    <lineage>
        <taxon>Bacteria</taxon>
        <taxon>Bacillati</taxon>
        <taxon>Actinomycetota</taxon>
        <taxon>Actinomycetes</taxon>
        <taxon>Streptosporangiales</taxon>
        <taxon>Streptosporangiaceae</taxon>
        <taxon>Nonomuraea</taxon>
    </lineage>
</organism>
<evidence type="ECO:0000313" key="3">
    <source>
        <dbReference type="Proteomes" id="UP001320766"/>
    </source>
</evidence>
<accession>A0ABT1K7L5</accession>
<keyword evidence="1" id="KW-0472">Membrane</keyword>
<dbReference type="EMBL" id="JAMZEC010000001">
    <property type="protein sequence ID" value="MCP2349692.1"/>
    <property type="molecule type" value="Genomic_DNA"/>
</dbReference>
<protein>
    <submittedName>
        <fullName evidence="2">Uncharacterized protein</fullName>
    </submittedName>
</protein>
<proteinExistence type="predicted"/>
<keyword evidence="1" id="KW-1133">Transmembrane helix</keyword>
<keyword evidence="1" id="KW-0812">Transmembrane</keyword>
<gene>
    <name evidence="2" type="ORF">HD595_005814</name>
</gene>
<keyword evidence="3" id="KW-1185">Reference proteome</keyword>
<sequence length="269" mass="28975">MSMLPLTTAWRPRGMGGGWGRLARVICATVMIAAVAGCSGSGLKASYKPVLLPVKLEVDRSGVQITGEQSLVTPLGVFSIGAAYSLDDPDDALTVVIRDAGPNPDDPRVVGFDRIYRVRSGTGEFTAIVNGTATIQIADRRVLIDVTRGDVRTIEFRNAQATVQQGAPGVADRWQAFWDDCFYSPMALSRWAYDDSTMGDYYGLGFVWFLLRLLAAIVLGVVDLILVVATFLAAIAYTFLGQTARNIVYGVEALALAFLLLLGWATSDV</sequence>
<feature type="transmembrane region" description="Helical" evidence="1">
    <location>
        <begin position="21"/>
        <end position="43"/>
    </location>
</feature>
<evidence type="ECO:0000313" key="2">
    <source>
        <dbReference type="EMBL" id="MCP2349692.1"/>
    </source>
</evidence>
<evidence type="ECO:0000256" key="1">
    <source>
        <dbReference type="SAM" id="Phobius"/>
    </source>
</evidence>
<name>A0ABT1K7L5_9ACTN</name>
<comment type="caution">
    <text evidence="2">The sequence shown here is derived from an EMBL/GenBank/DDBJ whole genome shotgun (WGS) entry which is preliminary data.</text>
</comment>
<dbReference type="Proteomes" id="UP001320766">
    <property type="component" value="Unassembled WGS sequence"/>
</dbReference>
<feature type="transmembrane region" description="Helical" evidence="1">
    <location>
        <begin position="247"/>
        <end position="266"/>
    </location>
</feature>
<reference evidence="2 3" key="1">
    <citation type="submission" date="2022-06" db="EMBL/GenBank/DDBJ databases">
        <title>Sequencing the genomes of 1000 actinobacteria strains.</title>
        <authorList>
            <person name="Klenk H.-P."/>
        </authorList>
    </citation>
    <scope>NUCLEOTIDE SEQUENCE [LARGE SCALE GENOMIC DNA]</scope>
    <source>
        <strain evidence="2 3">DSM 44170</strain>
    </source>
</reference>